<gene>
    <name evidence="1" type="ORF">E5331_18350</name>
</gene>
<proteinExistence type="predicted"/>
<keyword evidence="2" id="KW-1185">Reference proteome</keyword>
<name>A0AC61RG36_9BACT</name>
<accession>A0AC61RG36</accession>
<evidence type="ECO:0000313" key="1">
    <source>
        <dbReference type="EMBL" id="TGY76349.1"/>
    </source>
</evidence>
<evidence type="ECO:0000313" key="2">
    <source>
        <dbReference type="Proteomes" id="UP000306319"/>
    </source>
</evidence>
<organism evidence="1 2">
    <name type="scientific">Lepagella muris</name>
    <dbReference type="NCBI Taxonomy" id="3032870"/>
    <lineage>
        <taxon>Bacteria</taxon>
        <taxon>Pseudomonadati</taxon>
        <taxon>Bacteroidota</taxon>
        <taxon>Bacteroidia</taxon>
        <taxon>Bacteroidales</taxon>
        <taxon>Muribaculaceae</taxon>
        <taxon>Lepagella</taxon>
    </lineage>
</organism>
<reference evidence="1" key="1">
    <citation type="submission" date="2019-04" db="EMBL/GenBank/DDBJ databases">
        <title>Microbes associate with the intestines of laboratory mice.</title>
        <authorList>
            <person name="Navarre W."/>
            <person name="Wong E."/>
            <person name="Huang K."/>
            <person name="Tropini C."/>
            <person name="Ng K."/>
            <person name="Yu B."/>
        </authorList>
    </citation>
    <scope>NUCLEOTIDE SEQUENCE</scope>
    <source>
        <strain evidence="1">NM04_E33</strain>
    </source>
</reference>
<dbReference type="EMBL" id="SRYB01000041">
    <property type="protein sequence ID" value="TGY76349.1"/>
    <property type="molecule type" value="Genomic_DNA"/>
</dbReference>
<sequence length="316" mass="35922">MVLSPLELEYVSVIICVPLFAYLWYRFFLWSIRCSGRLAKDAKPASAKNPELQDSDNSDSKSVMEGLIKTVNGVLDVAGAVSLVVMDIIIIKAALLNDGARWTFVVLMLLATVVSSLFWCKVTKVKKERIAYIAGLIMMFPMAMMGTNSLLRWVLPDVVTIAVGESGVRTQTSYEWCAGNGTRLTGSYIDNQTLDTLYRVVVAYALPEEDTRNVYCVTGEFPPDSLSKMKGRADYYMLPIPPWMTPSHNRWGRYRTKRVFVVNKLQLLRFVNDYDMSIFGLKPHLKVNSISEPRDRPVNPDKRELFEYRDILYNAK</sequence>
<comment type="caution">
    <text evidence="1">The sequence shown here is derived from an EMBL/GenBank/DDBJ whole genome shotgun (WGS) entry which is preliminary data.</text>
</comment>
<protein>
    <submittedName>
        <fullName evidence="1">Uncharacterized protein</fullName>
    </submittedName>
</protein>
<dbReference type="Proteomes" id="UP000306319">
    <property type="component" value="Unassembled WGS sequence"/>
</dbReference>